<dbReference type="SUPFAM" id="SSF48264">
    <property type="entry name" value="Cytochrome P450"/>
    <property type="match status" value="1"/>
</dbReference>
<name>A0A1A9Z4Z3_GLOPL</name>
<accession>A0A1A9Z4Z3</accession>
<dbReference type="STRING" id="7398.A0A1A9Z4Z3"/>
<evidence type="ECO:0000313" key="3">
    <source>
        <dbReference type="Proteomes" id="UP000092445"/>
    </source>
</evidence>
<dbReference type="InterPro" id="IPR036396">
    <property type="entry name" value="Cyt_P450_sf"/>
</dbReference>
<keyword evidence="1" id="KW-0560">Oxidoreductase</keyword>
<keyword evidence="1" id="KW-0503">Monooxygenase</keyword>
<dbReference type="GO" id="GO:0005506">
    <property type="term" value="F:iron ion binding"/>
    <property type="evidence" value="ECO:0007669"/>
    <property type="project" value="InterPro"/>
</dbReference>
<keyword evidence="3" id="KW-1185">Reference proteome</keyword>
<organism evidence="2 3">
    <name type="scientific">Glossina pallidipes</name>
    <name type="common">Tsetse fly</name>
    <dbReference type="NCBI Taxonomy" id="7398"/>
    <lineage>
        <taxon>Eukaryota</taxon>
        <taxon>Metazoa</taxon>
        <taxon>Ecdysozoa</taxon>
        <taxon>Arthropoda</taxon>
        <taxon>Hexapoda</taxon>
        <taxon>Insecta</taxon>
        <taxon>Pterygota</taxon>
        <taxon>Neoptera</taxon>
        <taxon>Endopterygota</taxon>
        <taxon>Diptera</taxon>
        <taxon>Brachycera</taxon>
        <taxon>Muscomorpha</taxon>
        <taxon>Hippoboscoidea</taxon>
        <taxon>Glossinidae</taxon>
        <taxon>Glossina</taxon>
    </lineage>
</organism>
<protein>
    <submittedName>
        <fullName evidence="2">Uncharacterized protein</fullName>
    </submittedName>
</protein>
<dbReference type="VEuPathDB" id="VectorBase:GPAI004065"/>
<dbReference type="EnsemblMetazoa" id="GPAI004065-RA">
    <property type="protein sequence ID" value="GPAI004065-PA"/>
    <property type="gene ID" value="GPAI004065"/>
</dbReference>
<dbReference type="GO" id="GO:0016705">
    <property type="term" value="F:oxidoreductase activity, acting on paired donors, with incorporation or reduction of molecular oxygen"/>
    <property type="evidence" value="ECO:0007669"/>
    <property type="project" value="InterPro"/>
</dbReference>
<dbReference type="AlphaFoldDB" id="A0A1A9Z4Z3"/>
<dbReference type="GO" id="GO:0004497">
    <property type="term" value="F:monooxygenase activity"/>
    <property type="evidence" value="ECO:0007669"/>
    <property type="project" value="UniProtKB-KW"/>
</dbReference>
<evidence type="ECO:0000313" key="2">
    <source>
        <dbReference type="EnsemblMetazoa" id="GPAI004065-PA"/>
    </source>
</evidence>
<dbReference type="GO" id="GO:0020037">
    <property type="term" value="F:heme binding"/>
    <property type="evidence" value="ECO:0007669"/>
    <property type="project" value="InterPro"/>
</dbReference>
<reference evidence="3" key="1">
    <citation type="submission" date="2014-03" db="EMBL/GenBank/DDBJ databases">
        <authorList>
            <person name="Aksoy S."/>
            <person name="Warren W."/>
            <person name="Wilson R.K."/>
        </authorList>
    </citation>
    <scope>NUCLEOTIDE SEQUENCE [LARGE SCALE GENOMIC DNA]</scope>
    <source>
        <strain evidence="3">IAEA</strain>
    </source>
</reference>
<dbReference type="Proteomes" id="UP000092445">
    <property type="component" value="Unassembled WGS sequence"/>
</dbReference>
<proteinExistence type="predicted"/>
<evidence type="ECO:0000256" key="1">
    <source>
        <dbReference type="ARBA" id="ARBA00023033"/>
    </source>
</evidence>
<sequence length="121" mass="13853">MNYFISGQFATFFNSLIPFLHRIFLVLNGSLVGQAGVFLTAGFETSSSTRAFCYTITEELAKRNSLICEKINSLQHLNMILEETLLLCLILPFLDRRYKALNDEKHIIKLKPSLLEKSTMF</sequence>
<reference evidence="2" key="2">
    <citation type="submission" date="2020-05" db="UniProtKB">
        <authorList>
            <consortium name="EnsemblMetazoa"/>
        </authorList>
    </citation>
    <scope>IDENTIFICATION</scope>
    <source>
        <strain evidence="2">IAEA</strain>
    </source>
</reference>